<evidence type="ECO:0000256" key="1">
    <source>
        <dbReference type="SAM" id="Phobius"/>
    </source>
</evidence>
<comment type="caution">
    <text evidence="2">The sequence shown here is derived from an EMBL/GenBank/DDBJ whole genome shotgun (WGS) entry which is preliminary data.</text>
</comment>
<feature type="transmembrane region" description="Helical" evidence="1">
    <location>
        <begin position="147"/>
        <end position="170"/>
    </location>
</feature>
<organism evidence="2 3">
    <name type="scientific">Mycoplasmopsis arginini</name>
    <name type="common">Mycoplasma arginini</name>
    <dbReference type="NCBI Taxonomy" id="2094"/>
    <lineage>
        <taxon>Bacteria</taxon>
        <taxon>Bacillati</taxon>
        <taxon>Mycoplasmatota</taxon>
        <taxon>Mycoplasmoidales</taxon>
        <taxon>Metamycoplasmataceae</taxon>
        <taxon>Mycoplasmopsis</taxon>
    </lineage>
</organism>
<sequence length="178" mass="21375">MNIKKYKKLFFSFDLLLNIVFFLSLFFIFVYIIWAKNYNKQFEDTGSMPLLYMKYINWRHLYPISFSLIYLSIFMLQFTKFVILLRNKNGILKSLFPIFFINKINILNSNLKINKNNFIAFFVILNISLLSILISAIFNIISDSVYWSFIVFIIYFGTIMISYIPIAFYFHKKDITIN</sequence>
<accession>A0AA43QY15</accession>
<keyword evidence="1" id="KW-0472">Membrane</keyword>
<reference evidence="2" key="1">
    <citation type="submission" date="2022-11" db="EMBL/GenBank/DDBJ databases">
        <title>Draft genome of Mycoplasma arginini isolated from fly.</title>
        <authorList>
            <person name="Severgnini M."/>
            <person name="Gioia G."/>
            <person name="Cremonesi P."/>
            <person name="Moroni P."/>
            <person name="Addis M.F."/>
            <person name="Castiglioni B."/>
        </authorList>
    </citation>
    <scope>NUCLEOTIDE SEQUENCE</scope>
    <source>
        <strain evidence="2">QMP CG1-1632</strain>
    </source>
</reference>
<feature type="transmembrane region" description="Helical" evidence="1">
    <location>
        <begin position="118"/>
        <end position="141"/>
    </location>
</feature>
<name>A0AA43QY15_MYCAR</name>
<gene>
    <name evidence="2" type="ORF">DCBHLPFO_00494</name>
</gene>
<proteinExistence type="predicted"/>
<keyword evidence="1" id="KW-1133">Transmembrane helix</keyword>
<evidence type="ECO:0000313" key="2">
    <source>
        <dbReference type="EMBL" id="MDI3349381.1"/>
    </source>
</evidence>
<feature type="transmembrane region" description="Helical" evidence="1">
    <location>
        <begin position="12"/>
        <end position="34"/>
    </location>
</feature>
<feature type="transmembrane region" description="Helical" evidence="1">
    <location>
        <begin position="61"/>
        <end position="85"/>
    </location>
</feature>
<evidence type="ECO:0000313" key="3">
    <source>
        <dbReference type="Proteomes" id="UP001162175"/>
    </source>
</evidence>
<dbReference type="Proteomes" id="UP001162175">
    <property type="component" value="Unassembled WGS sequence"/>
</dbReference>
<keyword evidence="1" id="KW-0812">Transmembrane</keyword>
<dbReference type="AlphaFoldDB" id="A0AA43QY15"/>
<dbReference type="RefSeq" id="WP_268164661.1">
    <property type="nucleotide sequence ID" value="NZ_JAPFAO010000005.1"/>
</dbReference>
<protein>
    <submittedName>
        <fullName evidence="2">Uncharacterized protein</fullName>
    </submittedName>
</protein>
<dbReference type="EMBL" id="JAPFAR010000007">
    <property type="protein sequence ID" value="MDI3349381.1"/>
    <property type="molecule type" value="Genomic_DNA"/>
</dbReference>